<evidence type="ECO:0000259" key="8">
    <source>
        <dbReference type="PROSITE" id="PS50157"/>
    </source>
</evidence>
<feature type="domain" description="C2H2-type" evidence="8">
    <location>
        <begin position="256"/>
        <end position="284"/>
    </location>
</feature>
<evidence type="ECO:0000313" key="9">
    <source>
        <dbReference type="EMBL" id="KAH3871206.1"/>
    </source>
</evidence>
<feature type="domain" description="C2H2-type" evidence="8">
    <location>
        <begin position="285"/>
        <end position="312"/>
    </location>
</feature>
<protein>
    <recommendedName>
        <fullName evidence="8">C2H2-type domain-containing protein</fullName>
    </recommendedName>
</protein>
<evidence type="ECO:0000256" key="7">
    <source>
        <dbReference type="PROSITE-ProRule" id="PRU00042"/>
    </source>
</evidence>
<keyword evidence="2" id="KW-0479">Metal-binding</keyword>
<dbReference type="Pfam" id="PF00096">
    <property type="entry name" value="zf-C2H2"/>
    <property type="match status" value="3"/>
</dbReference>
<dbReference type="Proteomes" id="UP000828390">
    <property type="component" value="Unassembled WGS sequence"/>
</dbReference>
<feature type="domain" description="C2H2-type" evidence="8">
    <location>
        <begin position="200"/>
        <end position="228"/>
    </location>
</feature>
<organism evidence="9 10">
    <name type="scientific">Dreissena polymorpha</name>
    <name type="common">Zebra mussel</name>
    <name type="synonym">Mytilus polymorpha</name>
    <dbReference type="NCBI Taxonomy" id="45954"/>
    <lineage>
        <taxon>Eukaryota</taxon>
        <taxon>Metazoa</taxon>
        <taxon>Spiralia</taxon>
        <taxon>Lophotrochozoa</taxon>
        <taxon>Mollusca</taxon>
        <taxon>Bivalvia</taxon>
        <taxon>Autobranchia</taxon>
        <taxon>Heteroconchia</taxon>
        <taxon>Euheterodonta</taxon>
        <taxon>Imparidentia</taxon>
        <taxon>Neoheterodontei</taxon>
        <taxon>Myida</taxon>
        <taxon>Dreissenoidea</taxon>
        <taxon>Dreissenidae</taxon>
        <taxon>Dreissena</taxon>
    </lineage>
</organism>
<dbReference type="Pfam" id="PF12874">
    <property type="entry name" value="zf-met"/>
    <property type="match status" value="3"/>
</dbReference>
<evidence type="ECO:0000256" key="5">
    <source>
        <dbReference type="ARBA" id="ARBA00022833"/>
    </source>
</evidence>
<evidence type="ECO:0000256" key="1">
    <source>
        <dbReference type="ARBA" id="ARBA00004123"/>
    </source>
</evidence>
<evidence type="ECO:0000256" key="2">
    <source>
        <dbReference type="ARBA" id="ARBA00022723"/>
    </source>
</evidence>
<dbReference type="GO" id="GO:0005634">
    <property type="term" value="C:nucleus"/>
    <property type="evidence" value="ECO:0007669"/>
    <property type="project" value="UniProtKB-SubCell"/>
</dbReference>
<evidence type="ECO:0000256" key="6">
    <source>
        <dbReference type="ARBA" id="ARBA00023242"/>
    </source>
</evidence>
<dbReference type="EMBL" id="JAIWYP010000002">
    <property type="protein sequence ID" value="KAH3871206.1"/>
    <property type="molecule type" value="Genomic_DNA"/>
</dbReference>
<feature type="domain" description="C2H2-type" evidence="8">
    <location>
        <begin position="379"/>
        <end position="407"/>
    </location>
</feature>
<dbReference type="PROSITE" id="PS50157">
    <property type="entry name" value="ZINC_FINGER_C2H2_2"/>
    <property type="match status" value="7"/>
</dbReference>
<reference evidence="9" key="1">
    <citation type="journal article" date="2019" name="bioRxiv">
        <title>The Genome of the Zebra Mussel, Dreissena polymorpha: A Resource for Invasive Species Research.</title>
        <authorList>
            <person name="McCartney M.A."/>
            <person name="Auch B."/>
            <person name="Kono T."/>
            <person name="Mallez S."/>
            <person name="Zhang Y."/>
            <person name="Obille A."/>
            <person name="Becker A."/>
            <person name="Abrahante J.E."/>
            <person name="Garbe J."/>
            <person name="Badalamenti J.P."/>
            <person name="Herman A."/>
            <person name="Mangelson H."/>
            <person name="Liachko I."/>
            <person name="Sullivan S."/>
            <person name="Sone E.D."/>
            <person name="Koren S."/>
            <person name="Silverstein K.A.T."/>
            <person name="Beckman K.B."/>
            <person name="Gohl D.M."/>
        </authorList>
    </citation>
    <scope>NUCLEOTIDE SEQUENCE</scope>
    <source>
        <strain evidence="9">Duluth1</strain>
        <tissue evidence="9">Whole animal</tissue>
    </source>
</reference>
<feature type="domain" description="C2H2-type" evidence="8">
    <location>
        <begin position="228"/>
        <end position="255"/>
    </location>
</feature>
<feature type="domain" description="C2H2-type" evidence="8">
    <location>
        <begin position="172"/>
        <end position="194"/>
    </location>
</feature>
<keyword evidence="5" id="KW-0862">Zinc</keyword>
<reference evidence="9" key="2">
    <citation type="submission" date="2020-11" db="EMBL/GenBank/DDBJ databases">
        <authorList>
            <person name="McCartney M.A."/>
            <person name="Auch B."/>
            <person name="Kono T."/>
            <person name="Mallez S."/>
            <person name="Becker A."/>
            <person name="Gohl D.M."/>
            <person name="Silverstein K.A.T."/>
            <person name="Koren S."/>
            <person name="Bechman K.B."/>
            <person name="Herman A."/>
            <person name="Abrahante J.E."/>
            <person name="Garbe J."/>
        </authorList>
    </citation>
    <scope>NUCLEOTIDE SEQUENCE</scope>
    <source>
        <strain evidence="9">Duluth1</strain>
        <tissue evidence="9">Whole animal</tissue>
    </source>
</reference>
<accession>A0A9D4M7U9</accession>
<dbReference type="SUPFAM" id="SSF57667">
    <property type="entry name" value="beta-beta-alpha zinc fingers"/>
    <property type="match status" value="5"/>
</dbReference>
<dbReference type="GO" id="GO:0008270">
    <property type="term" value="F:zinc ion binding"/>
    <property type="evidence" value="ECO:0007669"/>
    <property type="project" value="UniProtKB-KW"/>
</dbReference>
<evidence type="ECO:0000256" key="3">
    <source>
        <dbReference type="ARBA" id="ARBA00022737"/>
    </source>
</evidence>
<gene>
    <name evidence="9" type="ORF">DPMN_034400</name>
</gene>
<dbReference type="InterPro" id="IPR013087">
    <property type="entry name" value="Znf_C2H2_type"/>
</dbReference>
<evidence type="ECO:0000256" key="4">
    <source>
        <dbReference type="ARBA" id="ARBA00022771"/>
    </source>
</evidence>
<comment type="caution">
    <text evidence="9">The sequence shown here is derived from an EMBL/GenBank/DDBJ whole genome shotgun (WGS) entry which is preliminary data.</text>
</comment>
<dbReference type="InterPro" id="IPR036236">
    <property type="entry name" value="Znf_C2H2_sf"/>
</dbReference>
<dbReference type="AlphaFoldDB" id="A0A9D4M7U9"/>
<feature type="domain" description="C2H2-type" evidence="8">
    <location>
        <begin position="316"/>
        <end position="344"/>
    </location>
</feature>
<dbReference type="PANTHER" id="PTHR24406">
    <property type="entry name" value="TRANSCRIPTIONAL REPRESSOR CTCFL-RELATED"/>
    <property type="match status" value="1"/>
</dbReference>
<comment type="subcellular location">
    <subcellularLocation>
        <location evidence="1">Nucleus</location>
    </subcellularLocation>
</comment>
<dbReference type="SMART" id="SM00355">
    <property type="entry name" value="ZnF_C2H2"/>
    <property type="match status" value="10"/>
</dbReference>
<keyword evidence="10" id="KW-1185">Reference proteome</keyword>
<evidence type="ECO:0000313" key="10">
    <source>
        <dbReference type="Proteomes" id="UP000828390"/>
    </source>
</evidence>
<proteinExistence type="predicted"/>
<dbReference type="InterPro" id="IPR050888">
    <property type="entry name" value="ZnF_C2H2-type_TF"/>
</dbReference>
<dbReference type="OrthoDB" id="8434870at2759"/>
<keyword evidence="6" id="KW-0539">Nucleus</keyword>
<sequence>MAVSESTLADDFLIGSIKEMCKYMESLDTEVIVLLLKKGSQIVENYGTPVGKRFLQEKSEIVQQFVCYCQRPPETVDSQSEHGGVKNEVTSGNADDHVKGNVCRNHEESVPVVQATLHHKVEENNLLSTTDNCIIETVNQTTKFTCLICCQDFSCKTSYAGHVRTCDLNKSFRCRECDCTFQTENQYVNHKQEHGAGQLFHCNKCDKVYKSKKSLNNHSRSMHTNNRYQCKICGKFFNYSHGLARHEKSHSDIRDYKCSFCDKAFKNKKDRVNHENNMHTKENQYICHLCGKTTASPTVYRNHMRKHEGKPIKLARSCRYCGESMTNYTALVRHIMKLHEQEDLDHKVPLLRRCPVCSKVFPQRSIKIHEDSHVGIKRFTCNCCQRRFSCAPNLQAHLRTVHRDTPMFCAMCSVHFTNRMAWNNHLASHVDSVC</sequence>
<keyword evidence="4 7" id="KW-0863">Zinc-finger</keyword>
<keyword evidence="3" id="KW-0677">Repeat</keyword>
<dbReference type="Gene3D" id="3.30.160.60">
    <property type="entry name" value="Classic Zinc Finger"/>
    <property type="match status" value="6"/>
</dbReference>
<dbReference type="PROSITE" id="PS00028">
    <property type="entry name" value="ZINC_FINGER_C2H2_1"/>
    <property type="match status" value="7"/>
</dbReference>
<name>A0A9D4M7U9_DREPO</name>